<accession>A0A2P6PFB7</accession>
<sequence>MATNYLSAFSLRKLLSPLLRNSPVPSCILNVTSFTHRSVLNIQVD</sequence>
<name>A0A2P6PFB7_ROSCH</name>
<protein>
    <submittedName>
        <fullName evidence="1">Putative NAD(P)-binding domain-containing protein</fullName>
    </submittedName>
</protein>
<dbReference type="AlphaFoldDB" id="A0A2P6PFB7"/>
<reference evidence="1 2" key="1">
    <citation type="journal article" date="2018" name="Nat. Genet.">
        <title>The Rosa genome provides new insights in the design of modern roses.</title>
        <authorList>
            <person name="Bendahmane M."/>
        </authorList>
    </citation>
    <scope>NUCLEOTIDE SEQUENCE [LARGE SCALE GENOMIC DNA]</scope>
    <source>
        <strain evidence="2">cv. Old Blush</strain>
    </source>
</reference>
<gene>
    <name evidence="1" type="ORF">RchiOBHm_Chr7g0230151</name>
</gene>
<keyword evidence="2" id="KW-1185">Reference proteome</keyword>
<organism evidence="1 2">
    <name type="scientific">Rosa chinensis</name>
    <name type="common">China rose</name>
    <dbReference type="NCBI Taxonomy" id="74649"/>
    <lineage>
        <taxon>Eukaryota</taxon>
        <taxon>Viridiplantae</taxon>
        <taxon>Streptophyta</taxon>
        <taxon>Embryophyta</taxon>
        <taxon>Tracheophyta</taxon>
        <taxon>Spermatophyta</taxon>
        <taxon>Magnoliopsida</taxon>
        <taxon>eudicotyledons</taxon>
        <taxon>Gunneridae</taxon>
        <taxon>Pentapetalae</taxon>
        <taxon>rosids</taxon>
        <taxon>fabids</taxon>
        <taxon>Rosales</taxon>
        <taxon>Rosaceae</taxon>
        <taxon>Rosoideae</taxon>
        <taxon>Rosoideae incertae sedis</taxon>
        <taxon>Rosa</taxon>
    </lineage>
</organism>
<evidence type="ECO:0000313" key="1">
    <source>
        <dbReference type="EMBL" id="PRQ20620.1"/>
    </source>
</evidence>
<dbReference type="Gramene" id="PRQ20620">
    <property type="protein sequence ID" value="PRQ20620"/>
    <property type="gene ID" value="RchiOBHm_Chr7g0230151"/>
</dbReference>
<dbReference type="Proteomes" id="UP000238479">
    <property type="component" value="Chromosome 7"/>
</dbReference>
<proteinExistence type="predicted"/>
<dbReference type="EMBL" id="PDCK01000045">
    <property type="protein sequence ID" value="PRQ20620.1"/>
    <property type="molecule type" value="Genomic_DNA"/>
</dbReference>
<comment type="caution">
    <text evidence="1">The sequence shown here is derived from an EMBL/GenBank/DDBJ whole genome shotgun (WGS) entry which is preliminary data.</text>
</comment>
<dbReference type="STRING" id="74649.A0A2P6PFB7"/>
<evidence type="ECO:0000313" key="2">
    <source>
        <dbReference type="Proteomes" id="UP000238479"/>
    </source>
</evidence>